<keyword evidence="2" id="KW-1185">Reference proteome</keyword>
<sequence length="236" mass="25324">MALDLQSAATLSAIAVYAWQRKRPLNVLRRISNTFLAQTIDALETIEAVAEALMAMAAASNSKAQILTLSPRAYRPPAVPAEPPLSPSCCDVATEKPRPGNPRYGGLERRRAPGLLAGMRAASFGLKAPRRLGAARLHFACSPGCFLLWPSCAASPRLGAFAGNLRCLPPKTGEPPSASACLAAHAEGRKQRWRQKASNAESLLNGTGGQEKLCRLRQMAILYCQSYSQRSELKKG</sequence>
<dbReference type="Proteomes" id="UP000827872">
    <property type="component" value="Linkage Group LG08"/>
</dbReference>
<evidence type="ECO:0000313" key="1">
    <source>
        <dbReference type="EMBL" id="KAH8002176.1"/>
    </source>
</evidence>
<protein>
    <submittedName>
        <fullName evidence="1">Uncharacterized protein</fullName>
    </submittedName>
</protein>
<name>A0ACB8FAB6_9SAUR</name>
<comment type="caution">
    <text evidence="1">The sequence shown here is derived from an EMBL/GenBank/DDBJ whole genome shotgun (WGS) entry which is preliminary data.</text>
</comment>
<dbReference type="EMBL" id="CM037621">
    <property type="protein sequence ID" value="KAH8002176.1"/>
    <property type="molecule type" value="Genomic_DNA"/>
</dbReference>
<reference evidence="1" key="1">
    <citation type="submission" date="2021-08" db="EMBL/GenBank/DDBJ databases">
        <title>The first chromosome-level gecko genome reveals the dynamic sex chromosomes of Neotropical dwarf geckos (Sphaerodactylidae: Sphaerodactylus).</title>
        <authorList>
            <person name="Pinto B.J."/>
            <person name="Keating S.E."/>
            <person name="Gamble T."/>
        </authorList>
    </citation>
    <scope>NUCLEOTIDE SEQUENCE</scope>
    <source>
        <strain evidence="1">TG3544</strain>
    </source>
</reference>
<evidence type="ECO:0000313" key="2">
    <source>
        <dbReference type="Proteomes" id="UP000827872"/>
    </source>
</evidence>
<organism evidence="1 2">
    <name type="scientific">Sphaerodactylus townsendi</name>
    <dbReference type="NCBI Taxonomy" id="933632"/>
    <lineage>
        <taxon>Eukaryota</taxon>
        <taxon>Metazoa</taxon>
        <taxon>Chordata</taxon>
        <taxon>Craniata</taxon>
        <taxon>Vertebrata</taxon>
        <taxon>Euteleostomi</taxon>
        <taxon>Lepidosauria</taxon>
        <taxon>Squamata</taxon>
        <taxon>Bifurcata</taxon>
        <taxon>Gekkota</taxon>
        <taxon>Sphaerodactylidae</taxon>
        <taxon>Sphaerodactylus</taxon>
    </lineage>
</organism>
<proteinExistence type="predicted"/>
<accession>A0ACB8FAB6</accession>
<gene>
    <name evidence="1" type="ORF">K3G42_020935</name>
</gene>